<dbReference type="GO" id="GO:0016620">
    <property type="term" value="F:oxidoreductase activity, acting on the aldehyde or oxo group of donors, NAD or NADP as acceptor"/>
    <property type="evidence" value="ECO:0007669"/>
    <property type="project" value="InterPro"/>
</dbReference>
<dbReference type="AlphaFoldDB" id="A0A9J6PEP5"/>
<evidence type="ECO:0000256" key="2">
    <source>
        <dbReference type="ARBA" id="ARBA00023002"/>
    </source>
</evidence>
<organism evidence="4 5">
    <name type="scientific">Futiania mangrovi</name>
    <dbReference type="NCBI Taxonomy" id="2959716"/>
    <lineage>
        <taxon>Bacteria</taxon>
        <taxon>Pseudomonadati</taxon>
        <taxon>Pseudomonadota</taxon>
        <taxon>Alphaproteobacteria</taxon>
        <taxon>Futianiales</taxon>
        <taxon>Futianiaceae</taxon>
        <taxon>Futiania</taxon>
    </lineage>
</organism>
<dbReference type="InterPro" id="IPR016162">
    <property type="entry name" value="Ald_DH_N"/>
</dbReference>
<evidence type="ECO:0000259" key="3">
    <source>
        <dbReference type="Pfam" id="PF00171"/>
    </source>
</evidence>
<comment type="similarity">
    <text evidence="1">Belongs to the aldehyde dehydrogenase family.</text>
</comment>
<dbReference type="Gene3D" id="3.40.605.10">
    <property type="entry name" value="Aldehyde Dehydrogenase, Chain A, domain 1"/>
    <property type="match status" value="1"/>
</dbReference>
<dbReference type="SUPFAM" id="SSF53720">
    <property type="entry name" value="ALDH-like"/>
    <property type="match status" value="1"/>
</dbReference>
<name>A0A9J6PEP5_9PROT</name>
<dbReference type="PROSITE" id="PS00070">
    <property type="entry name" value="ALDEHYDE_DEHYDR_CYS"/>
    <property type="match status" value="1"/>
</dbReference>
<dbReference type="PANTHER" id="PTHR43353">
    <property type="entry name" value="SUCCINATE-SEMIALDEHYDE DEHYDROGENASE, MITOCHONDRIAL"/>
    <property type="match status" value="1"/>
</dbReference>
<reference evidence="4" key="1">
    <citation type="submission" date="2022-06" db="EMBL/GenBank/DDBJ databases">
        <title>Isolation and Genomics of Futiania mangrovii gen. nov., sp. nov., a Rare and Metabolically-versatile member in the Class Alphaproteobacteria.</title>
        <authorList>
            <person name="Liu L."/>
            <person name="Huang W.-C."/>
            <person name="Pan J."/>
            <person name="Li J."/>
            <person name="Huang Y."/>
            <person name="Du H."/>
            <person name="Liu Y."/>
            <person name="Li M."/>
        </authorList>
    </citation>
    <scope>NUCLEOTIDE SEQUENCE</scope>
    <source>
        <strain evidence="4">FT118</strain>
    </source>
</reference>
<dbReference type="InterPro" id="IPR050740">
    <property type="entry name" value="Aldehyde_DH_Superfamily"/>
</dbReference>
<gene>
    <name evidence="4" type="ORF">NJQ99_10780</name>
</gene>
<comment type="caution">
    <text evidence="4">The sequence shown here is derived from an EMBL/GenBank/DDBJ whole genome shotgun (WGS) entry which is preliminary data.</text>
</comment>
<dbReference type="Gene3D" id="3.40.309.10">
    <property type="entry name" value="Aldehyde Dehydrogenase, Chain A, domain 2"/>
    <property type="match status" value="1"/>
</dbReference>
<dbReference type="Proteomes" id="UP001055804">
    <property type="component" value="Unassembled WGS sequence"/>
</dbReference>
<evidence type="ECO:0000313" key="5">
    <source>
        <dbReference type="Proteomes" id="UP001055804"/>
    </source>
</evidence>
<dbReference type="CDD" id="cd07103">
    <property type="entry name" value="ALDH_F5_SSADH_GabD"/>
    <property type="match status" value="1"/>
</dbReference>
<dbReference type="FunFam" id="3.40.309.10:FF:000004">
    <property type="entry name" value="Succinate-semialdehyde dehydrogenase I"/>
    <property type="match status" value="1"/>
</dbReference>
<feature type="domain" description="Aldehyde dehydrogenase" evidence="3">
    <location>
        <begin position="38"/>
        <end position="494"/>
    </location>
</feature>
<keyword evidence="2" id="KW-0560">Oxidoreductase</keyword>
<dbReference type="EMBL" id="JAMZFT010000002">
    <property type="protein sequence ID" value="MCP1336894.1"/>
    <property type="molecule type" value="Genomic_DNA"/>
</dbReference>
<keyword evidence="5" id="KW-1185">Reference proteome</keyword>
<accession>A0A9J6PEP5</accession>
<evidence type="ECO:0000256" key="1">
    <source>
        <dbReference type="ARBA" id="ARBA00009986"/>
    </source>
</evidence>
<sequence length="499" mass="53234">MSATRRTQTASRDADAGLGLAEPGLLRVSSWIGGAWDKSSPAGVFAVTNPADGEEITGVLAADADRAAAAVDAAHRAFGPWSRLLPQERADVLKRWHALILEHKEDLARLMTLEQGKPVSEARGEIDYGASFVEFFAEEAKRPDIMSVTSHLNDAEVEVWREPVGVAALVTPWNFPNAMLTRKAAAALAIGCTVVAHPSRETPLSALALAELAARAGLPAGVFNVVVGDAAEIVGTWTQDTRVRALSFTGSTGVGRLLYEQCAPTIKRLSLELGGHAPFIVFADADLDKAVREAIKAKFATSGQDCLGANRFFVERPVYAAFCEKFAEAARALSVGNGLEDPDIGPLMNDRAIAKQREHVDDAVARGAKVLCGGGVMDLGPLFFAPTVLADVPDAAKILHEETFGPVAAVAPFDTEDEAVARANATEYGLMAYVHTRDPSRIYRVSRALEFGMLGINRTKVTGAPIPFGGMKQSGLGREGSRHGIEAFSDVKYVCRDWS</sequence>
<dbReference type="RefSeq" id="WP_269332836.1">
    <property type="nucleotide sequence ID" value="NZ_JAMZFT010000002.1"/>
</dbReference>
<dbReference type="Pfam" id="PF00171">
    <property type="entry name" value="Aldedh"/>
    <property type="match status" value="1"/>
</dbReference>
<protein>
    <submittedName>
        <fullName evidence="4">NAD-dependent succinate-semialdehyde dehydrogenase</fullName>
    </submittedName>
</protein>
<dbReference type="InterPro" id="IPR015590">
    <property type="entry name" value="Aldehyde_DH_dom"/>
</dbReference>
<proteinExistence type="inferred from homology"/>
<dbReference type="InterPro" id="IPR016161">
    <property type="entry name" value="Ald_DH/histidinol_DH"/>
</dbReference>
<dbReference type="InterPro" id="IPR016163">
    <property type="entry name" value="Ald_DH_C"/>
</dbReference>
<dbReference type="FunFam" id="3.40.605.10:FF:000005">
    <property type="entry name" value="Succinate-semialdehyde dehydrogenase I"/>
    <property type="match status" value="1"/>
</dbReference>
<evidence type="ECO:0000313" key="4">
    <source>
        <dbReference type="EMBL" id="MCP1336894.1"/>
    </source>
</evidence>
<dbReference type="PANTHER" id="PTHR43353:SF5">
    <property type="entry name" value="SUCCINATE-SEMIALDEHYDE DEHYDROGENASE, MITOCHONDRIAL"/>
    <property type="match status" value="1"/>
</dbReference>
<dbReference type="InterPro" id="IPR016160">
    <property type="entry name" value="Ald_DH_CS_CYS"/>
</dbReference>